<dbReference type="SUPFAM" id="SSF103473">
    <property type="entry name" value="MFS general substrate transporter"/>
    <property type="match status" value="1"/>
</dbReference>
<feature type="transmembrane region" description="Helical" evidence="5">
    <location>
        <begin position="147"/>
        <end position="167"/>
    </location>
</feature>
<evidence type="ECO:0000313" key="7">
    <source>
        <dbReference type="EMBL" id="MQY20209.1"/>
    </source>
</evidence>
<feature type="transmembrane region" description="Helical" evidence="5">
    <location>
        <begin position="48"/>
        <end position="74"/>
    </location>
</feature>
<feature type="domain" description="Major facilitator superfamily (MFS) profile" evidence="6">
    <location>
        <begin position="20"/>
        <end position="471"/>
    </location>
</feature>
<evidence type="ECO:0000256" key="4">
    <source>
        <dbReference type="ARBA" id="ARBA00023136"/>
    </source>
</evidence>
<feature type="transmembrane region" description="Helical" evidence="5">
    <location>
        <begin position="115"/>
        <end position="135"/>
    </location>
</feature>
<feature type="transmembrane region" description="Helical" evidence="5">
    <location>
        <begin position="211"/>
        <end position="233"/>
    </location>
</feature>
<keyword evidence="3 5" id="KW-1133">Transmembrane helix</keyword>
<keyword evidence="8" id="KW-1185">Reference proteome</keyword>
<dbReference type="InterPro" id="IPR036259">
    <property type="entry name" value="MFS_trans_sf"/>
</dbReference>
<feature type="transmembrane region" description="Helical" evidence="5">
    <location>
        <begin position="239"/>
        <end position="256"/>
    </location>
</feature>
<gene>
    <name evidence="7" type="primary">stp_6</name>
    <name evidence="7" type="ORF">NRB20_33070</name>
</gene>
<dbReference type="Gene3D" id="1.20.1250.20">
    <property type="entry name" value="MFS general substrate transporter like domains"/>
    <property type="match status" value="1"/>
</dbReference>
<evidence type="ECO:0000256" key="2">
    <source>
        <dbReference type="ARBA" id="ARBA00022692"/>
    </source>
</evidence>
<feature type="transmembrane region" description="Helical" evidence="5">
    <location>
        <begin position="179"/>
        <end position="199"/>
    </location>
</feature>
<organism evidence="7 8">
    <name type="scientific">Nocardia macrotermitis</name>
    <dbReference type="NCBI Taxonomy" id="2585198"/>
    <lineage>
        <taxon>Bacteria</taxon>
        <taxon>Bacillati</taxon>
        <taxon>Actinomycetota</taxon>
        <taxon>Actinomycetes</taxon>
        <taxon>Mycobacteriales</taxon>
        <taxon>Nocardiaceae</taxon>
        <taxon>Nocardia</taxon>
    </lineage>
</organism>
<dbReference type="InterPro" id="IPR020846">
    <property type="entry name" value="MFS_dom"/>
</dbReference>
<dbReference type="GO" id="GO:0005886">
    <property type="term" value="C:plasma membrane"/>
    <property type="evidence" value="ECO:0007669"/>
    <property type="project" value="UniProtKB-SubCell"/>
</dbReference>
<feature type="transmembrane region" description="Helical" evidence="5">
    <location>
        <begin position="19"/>
        <end position="42"/>
    </location>
</feature>
<keyword evidence="2 5" id="KW-0812">Transmembrane</keyword>
<feature type="transmembrane region" description="Helical" evidence="5">
    <location>
        <begin position="280"/>
        <end position="301"/>
    </location>
</feature>
<feature type="transmembrane region" description="Helical" evidence="5">
    <location>
        <begin position="86"/>
        <end position="109"/>
    </location>
</feature>
<comment type="caution">
    <text evidence="7">The sequence shown here is derived from an EMBL/GenBank/DDBJ whole genome shotgun (WGS) entry which is preliminary data.</text>
</comment>
<dbReference type="PANTHER" id="PTHR42718:SF39">
    <property type="entry name" value="ACTINORHODIN TRANSPORTER-RELATED"/>
    <property type="match status" value="1"/>
</dbReference>
<feature type="transmembrane region" description="Helical" evidence="5">
    <location>
        <begin position="345"/>
        <end position="365"/>
    </location>
</feature>
<reference evidence="7 8" key="1">
    <citation type="submission" date="2019-10" db="EMBL/GenBank/DDBJ databases">
        <title>Nocardia macrotermitis sp. nov. and Nocardia aurantia sp. nov., isolated from the gut of fungus growing-termite Macrotermes natalensis.</title>
        <authorList>
            <person name="Benndorf R."/>
            <person name="Schwitalla J."/>
            <person name="Martin K."/>
            <person name="De Beer W."/>
            <person name="Kaster A.-K."/>
            <person name="Vollmers J."/>
            <person name="Poulsen M."/>
            <person name="Beemelmanns C."/>
        </authorList>
    </citation>
    <scope>NUCLEOTIDE SEQUENCE [LARGE SCALE GENOMIC DNA]</scope>
    <source>
        <strain evidence="7 8">RB20</strain>
    </source>
</reference>
<dbReference type="PANTHER" id="PTHR42718">
    <property type="entry name" value="MAJOR FACILITATOR SUPERFAMILY MULTIDRUG TRANSPORTER MFSC"/>
    <property type="match status" value="1"/>
</dbReference>
<comment type="subcellular location">
    <subcellularLocation>
        <location evidence="1">Cell membrane</location>
        <topology evidence="1">Multi-pass membrane protein</topology>
    </subcellularLocation>
</comment>
<evidence type="ECO:0000313" key="8">
    <source>
        <dbReference type="Proteomes" id="UP000438448"/>
    </source>
</evidence>
<dbReference type="PROSITE" id="PS50850">
    <property type="entry name" value="MFS"/>
    <property type="match status" value="1"/>
</dbReference>
<evidence type="ECO:0000256" key="3">
    <source>
        <dbReference type="ARBA" id="ARBA00022989"/>
    </source>
</evidence>
<feature type="transmembrane region" description="Helical" evidence="5">
    <location>
        <begin position="419"/>
        <end position="439"/>
    </location>
</feature>
<evidence type="ECO:0000256" key="1">
    <source>
        <dbReference type="ARBA" id="ARBA00004651"/>
    </source>
</evidence>
<name>A0A7K0D3B9_9NOCA</name>
<keyword evidence="4 5" id="KW-0472">Membrane</keyword>
<dbReference type="Proteomes" id="UP000438448">
    <property type="component" value="Unassembled WGS sequence"/>
</dbReference>
<feature type="transmembrane region" description="Helical" evidence="5">
    <location>
        <begin position="313"/>
        <end position="333"/>
    </location>
</feature>
<protein>
    <submittedName>
        <fullName evidence="7">Multidrug resistance protein Stp</fullName>
    </submittedName>
</protein>
<dbReference type="Gene3D" id="1.20.1720.10">
    <property type="entry name" value="Multidrug resistance protein D"/>
    <property type="match status" value="1"/>
</dbReference>
<feature type="transmembrane region" description="Helical" evidence="5">
    <location>
        <begin position="377"/>
        <end position="398"/>
    </location>
</feature>
<dbReference type="GO" id="GO:0022857">
    <property type="term" value="F:transmembrane transporter activity"/>
    <property type="evidence" value="ECO:0007669"/>
    <property type="project" value="InterPro"/>
</dbReference>
<proteinExistence type="predicted"/>
<feature type="transmembrane region" description="Helical" evidence="5">
    <location>
        <begin position="445"/>
        <end position="467"/>
    </location>
</feature>
<dbReference type="EMBL" id="WEGK01000006">
    <property type="protein sequence ID" value="MQY20209.1"/>
    <property type="molecule type" value="Genomic_DNA"/>
</dbReference>
<dbReference type="Pfam" id="PF07690">
    <property type="entry name" value="MFS_1"/>
    <property type="match status" value="1"/>
</dbReference>
<dbReference type="InterPro" id="IPR011701">
    <property type="entry name" value="MFS"/>
</dbReference>
<evidence type="ECO:0000256" key="5">
    <source>
        <dbReference type="SAM" id="Phobius"/>
    </source>
</evidence>
<dbReference type="CDD" id="cd17321">
    <property type="entry name" value="MFS_MMR_MDR_like"/>
    <property type="match status" value="1"/>
</dbReference>
<accession>A0A7K0D3B9</accession>
<dbReference type="AlphaFoldDB" id="A0A7K0D3B9"/>
<sequence>MHTTAETTRHYRSSRDRNLALAALLLASFVGTVDVFVVIAVIPSAEKAFGAGFTSAQFIATAYTLAYACTLITGGRLGDSFGRKRVFLVGTALFAIAALGSAAAPSLWMLIGARVIQGFAAGLMLPQVLSIIRATFPPAAQQRAVSIYGATLGAATVCGQTIAGLLLTFDPLHIGWRTVFLVDLAPALAVVAIATWVVPAGPATTRARLPVASPVLLALGLTTLLVPLATGAARGRSTTLWISAALGIGVLVLFVIRERRLSSRGETTLLPAAALRHRGFGLGVLTVFTYYSGTAALNMLLSYFLQSGLGRSALTAGLQFAPLGAGFMIGSLLTGQIRTVRRVPLPVIGGLLMALTRGLMLYALAQNDFLHVALLELALLATGIAQGFVVAPLIAAILTRVTAQESGAASGTIMTTSNAAVSFGVAGIGGVFLAATARWGSLTGFSLALLIMTALAVLTAALSFTLTRADDRAAQQKGSR</sequence>
<evidence type="ECO:0000259" key="6">
    <source>
        <dbReference type="PROSITE" id="PS50850"/>
    </source>
</evidence>